<accession>A0A6A5TCG8</accession>
<proteinExistence type="predicted"/>
<feature type="region of interest" description="Disordered" evidence="1">
    <location>
        <begin position="1"/>
        <end position="31"/>
    </location>
</feature>
<organism evidence="2 3">
    <name type="scientific">Byssothecium circinans</name>
    <dbReference type="NCBI Taxonomy" id="147558"/>
    <lineage>
        <taxon>Eukaryota</taxon>
        <taxon>Fungi</taxon>
        <taxon>Dikarya</taxon>
        <taxon>Ascomycota</taxon>
        <taxon>Pezizomycotina</taxon>
        <taxon>Dothideomycetes</taxon>
        <taxon>Pleosporomycetidae</taxon>
        <taxon>Pleosporales</taxon>
        <taxon>Massarineae</taxon>
        <taxon>Massarinaceae</taxon>
        <taxon>Byssothecium</taxon>
    </lineage>
</organism>
<evidence type="ECO:0000313" key="3">
    <source>
        <dbReference type="Proteomes" id="UP000800035"/>
    </source>
</evidence>
<reference evidence="2" key="1">
    <citation type="journal article" date="2020" name="Stud. Mycol.">
        <title>101 Dothideomycetes genomes: a test case for predicting lifestyles and emergence of pathogens.</title>
        <authorList>
            <person name="Haridas S."/>
            <person name="Albert R."/>
            <person name="Binder M."/>
            <person name="Bloem J."/>
            <person name="Labutti K."/>
            <person name="Salamov A."/>
            <person name="Andreopoulos B."/>
            <person name="Baker S."/>
            <person name="Barry K."/>
            <person name="Bills G."/>
            <person name="Bluhm B."/>
            <person name="Cannon C."/>
            <person name="Castanera R."/>
            <person name="Culley D."/>
            <person name="Daum C."/>
            <person name="Ezra D."/>
            <person name="Gonzalez J."/>
            <person name="Henrissat B."/>
            <person name="Kuo A."/>
            <person name="Liang C."/>
            <person name="Lipzen A."/>
            <person name="Lutzoni F."/>
            <person name="Magnuson J."/>
            <person name="Mondo S."/>
            <person name="Nolan M."/>
            <person name="Ohm R."/>
            <person name="Pangilinan J."/>
            <person name="Park H.-J."/>
            <person name="Ramirez L."/>
            <person name="Alfaro M."/>
            <person name="Sun H."/>
            <person name="Tritt A."/>
            <person name="Yoshinaga Y."/>
            <person name="Zwiers L.-H."/>
            <person name="Turgeon B."/>
            <person name="Goodwin S."/>
            <person name="Spatafora J."/>
            <person name="Crous P."/>
            <person name="Grigoriev I."/>
        </authorList>
    </citation>
    <scope>NUCLEOTIDE SEQUENCE</scope>
    <source>
        <strain evidence="2">CBS 675.92</strain>
    </source>
</reference>
<gene>
    <name evidence="2" type="ORF">CC80DRAFT_243480</name>
</gene>
<dbReference type="Proteomes" id="UP000800035">
    <property type="component" value="Unassembled WGS sequence"/>
</dbReference>
<dbReference type="AlphaFoldDB" id="A0A6A5TCG8"/>
<keyword evidence="3" id="KW-1185">Reference proteome</keyword>
<name>A0A6A5TCG8_9PLEO</name>
<sequence length="120" mass="13855">MVHPSFRHGKHRMPTTRSSSRLMVKHSKSQAPHDWRGRIRLCLPRYSDTTRLAPWHQSYPLSRHTVCSTPPVKFRRLRLACLVFLSTAGMMETASWRPCASLVFLNPTSQFAVMGRFNCT</sequence>
<evidence type="ECO:0000256" key="1">
    <source>
        <dbReference type="SAM" id="MobiDB-lite"/>
    </source>
</evidence>
<feature type="compositionally biased region" description="Basic residues" evidence="1">
    <location>
        <begin position="1"/>
        <end position="14"/>
    </location>
</feature>
<evidence type="ECO:0000313" key="2">
    <source>
        <dbReference type="EMBL" id="KAF1950291.1"/>
    </source>
</evidence>
<dbReference type="EMBL" id="ML977027">
    <property type="protein sequence ID" value="KAF1950291.1"/>
    <property type="molecule type" value="Genomic_DNA"/>
</dbReference>
<protein>
    <submittedName>
        <fullName evidence="2">Uncharacterized protein</fullName>
    </submittedName>
</protein>